<dbReference type="OrthoDB" id="64281at2759"/>
<evidence type="ECO:0000259" key="11">
    <source>
        <dbReference type="Pfam" id="PF10290"/>
    </source>
</evidence>
<feature type="region of interest" description="Disordered" evidence="8">
    <location>
        <begin position="287"/>
        <end position="315"/>
    </location>
</feature>
<feature type="domain" description="Cell wall protein YJL171C/Tos1 N-terminal" evidence="11">
    <location>
        <begin position="381"/>
        <end position="442"/>
    </location>
</feature>
<keyword evidence="6" id="KW-0326">Glycosidase</keyword>
<keyword evidence="14" id="KW-1185">Reference proteome</keyword>
<keyword evidence="5" id="KW-0378">Hydrolase</keyword>
<evidence type="ECO:0000259" key="12">
    <source>
        <dbReference type="Pfam" id="PF24320"/>
    </source>
</evidence>
<feature type="compositionally biased region" description="Low complexity" evidence="8">
    <location>
        <begin position="342"/>
        <end position="355"/>
    </location>
</feature>
<keyword evidence="4 9" id="KW-0732">Signal</keyword>
<evidence type="ECO:0000256" key="6">
    <source>
        <dbReference type="ARBA" id="ARBA00023295"/>
    </source>
</evidence>
<comment type="catalytic activity">
    <reaction evidence="1">
        <text>Hydrolysis of (1-&gt;3)-beta-D-glucosidic linkages in (1-&gt;3)-beta-D-glucans.</text>
        <dbReference type="EC" id="3.2.1.39"/>
    </reaction>
</comment>
<dbReference type="EMBL" id="SPLM01000144">
    <property type="protein sequence ID" value="TMW57128.1"/>
    <property type="molecule type" value="Genomic_DNA"/>
</dbReference>
<dbReference type="EC" id="3.2.1.39" evidence="3"/>
<keyword evidence="7" id="KW-0961">Cell wall biogenesis/degradation</keyword>
<evidence type="ECO:0000313" key="13">
    <source>
        <dbReference type="EMBL" id="TMW57128.1"/>
    </source>
</evidence>
<evidence type="ECO:0000256" key="8">
    <source>
        <dbReference type="SAM" id="MobiDB-lite"/>
    </source>
</evidence>
<name>A0A8K1C6E5_PYTOL</name>
<evidence type="ECO:0000256" key="9">
    <source>
        <dbReference type="SAM" id="SignalP"/>
    </source>
</evidence>
<evidence type="ECO:0000256" key="4">
    <source>
        <dbReference type="ARBA" id="ARBA00022729"/>
    </source>
</evidence>
<sequence length="693" mass="73472">MRLGQVVSQLNLGLAVLAAFTQWTTNVHGHSWVDCIDHSYDVVYTNSDKWVLGGTNGNGVCEGYAYKFPGRGDQSIGTDYTWKLLPEQIHQDAPVCQYHHDQADYTGWRHVVHGKPGDKLYLAYFSNGHIVKDKAGSGTTWGVYWSGQEGVELTKPSELTKERLVDGKLNDFDDGNCGQTFVDGDFSGGTIPSGRAGDFKPCVGSFTIPTNAKAGTYQMVWYWTFYKNADFETNFATSNGAGGAAYSSCFDVVVDGSGDDSNNTTATVQLVQESAVLAAPVTTPAYTTEPANCGVEEPSEPATTTPAPIPTIESTEIPLAKVIPATESVYQKDPAPESAVVTESPTLAPTESPTSSPAPLPSQTIPPPANSSYAFSEPLAAVTINGVGGTGAYGKVTDMQCPSSNTCAQSEFAVSGPSAPFDEDLTLALRGPLNVDDLAVFTSADTKQWTRISSYSKQAASADNLVFMNNKGDPLRSGIFDMCNGNSQSYATADGTIAAGSAATFNGVLEDGVEINVMSGITCEGGSCGYSRGVAHEGWKGANKIFMIKAQMPHCPTGGKDVPSIWLLNGQIVRTAQYGCNCRGMGDQGKWKGGCGELDVAEVLPENVNGITSTIYSFKGSRGTNSYAARPTDTPVVFVVILTEQSTSSYSNLGMAQILMLNADQVDFSTPPSADVVSQWLAYSKGVNVNFDI</sequence>
<evidence type="ECO:0000313" key="14">
    <source>
        <dbReference type="Proteomes" id="UP000794436"/>
    </source>
</evidence>
<feature type="compositionally biased region" description="Low complexity" evidence="8">
    <location>
        <begin position="300"/>
        <end position="315"/>
    </location>
</feature>
<feature type="signal peptide" evidence="9">
    <location>
        <begin position="1"/>
        <end position="29"/>
    </location>
</feature>
<evidence type="ECO:0000256" key="7">
    <source>
        <dbReference type="ARBA" id="ARBA00023316"/>
    </source>
</evidence>
<dbReference type="Proteomes" id="UP000794436">
    <property type="component" value="Unassembled WGS sequence"/>
</dbReference>
<proteinExistence type="inferred from homology"/>
<organism evidence="13 14">
    <name type="scientific">Pythium oligandrum</name>
    <name type="common">Mycoparasitic fungus</name>
    <dbReference type="NCBI Taxonomy" id="41045"/>
    <lineage>
        <taxon>Eukaryota</taxon>
        <taxon>Sar</taxon>
        <taxon>Stramenopiles</taxon>
        <taxon>Oomycota</taxon>
        <taxon>Peronosporomycetes</taxon>
        <taxon>Pythiales</taxon>
        <taxon>Pythiaceae</taxon>
        <taxon>Pythium</taxon>
    </lineage>
</organism>
<evidence type="ECO:0000256" key="2">
    <source>
        <dbReference type="ARBA" id="ARBA00006055"/>
    </source>
</evidence>
<dbReference type="Pfam" id="PF10290">
    <property type="entry name" value="YJL171C_Tos1_N"/>
    <property type="match status" value="1"/>
</dbReference>
<dbReference type="AlphaFoldDB" id="A0A8K1C6E5"/>
<accession>A0A8K1C6E5</accession>
<evidence type="ECO:0000256" key="5">
    <source>
        <dbReference type="ARBA" id="ARBA00022801"/>
    </source>
</evidence>
<dbReference type="PANTHER" id="PTHR31737:SF2">
    <property type="entry name" value="PROTEIN TOS1"/>
    <property type="match status" value="1"/>
</dbReference>
<feature type="chain" id="PRO_5035438866" description="glucan endo-1,3-beta-D-glucosidase" evidence="9">
    <location>
        <begin position="30"/>
        <end position="693"/>
    </location>
</feature>
<feature type="domain" description="Cell wall protein YJL171C/Tos1 C-terminal" evidence="10">
    <location>
        <begin position="448"/>
        <end position="653"/>
    </location>
</feature>
<dbReference type="InterPro" id="IPR018807">
    <property type="entry name" value="YJL171C/Tos1_N"/>
</dbReference>
<evidence type="ECO:0000256" key="1">
    <source>
        <dbReference type="ARBA" id="ARBA00000382"/>
    </source>
</evidence>
<dbReference type="PANTHER" id="PTHR31737">
    <property type="entry name" value="PROTEIN TOS1"/>
    <property type="match status" value="1"/>
</dbReference>
<dbReference type="InterPro" id="IPR018805">
    <property type="entry name" value="YJL171C/Tos1_C"/>
</dbReference>
<dbReference type="Pfam" id="PF24320">
    <property type="entry name" value="DUF7492"/>
    <property type="match status" value="1"/>
</dbReference>
<feature type="compositionally biased region" description="Pro residues" evidence="8">
    <location>
        <begin position="356"/>
        <end position="369"/>
    </location>
</feature>
<dbReference type="Pfam" id="PF10287">
    <property type="entry name" value="YJL171C_Tos1_C"/>
    <property type="match status" value="1"/>
</dbReference>
<feature type="region of interest" description="Disordered" evidence="8">
    <location>
        <begin position="329"/>
        <end position="371"/>
    </location>
</feature>
<evidence type="ECO:0000259" key="10">
    <source>
        <dbReference type="Pfam" id="PF10287"/>
    </source>
</evidence>
<comment type="caution">
    <text evidence="13">The sequence shown here is derived from an EMBL/GenBank/DDBJ whole genome shotgun (WGS) entry which is preliminary data.</text>
</comment>
<evidence type="ECO:0000256" key="3">
    <source>
        <dbReference type="ARBA" id="ARBA00012780"/>
    </source>
</evidence>
<dbReference type="InterPro" id="IPR055915">
    <property type="entry name" value="DUF7492"/>
</dbReference>
<gene>
    <name evidence="13" type="ORF">Poli38472_003053</name>
</gene>
<dbReference type="GO" id="GO:0071555">
    <property type="term" value="P:cell wall organization"/>
    <property type="evidence" value="ECO:0007669"/>
    <property type="project" value="UniProtKB-KW"/>
</dbReference>
<reference evidence="13" key="1">
    <citation type="submission" date="2019-03" db="EMBL/GenBank/DDBJ databases">
        <title>Long read genome sequence of the mycoparasitic Pythium oligandrum ATCC 38472 isolated from sugarbeet rhizosphere.</title>
        <authorList>
            <person name="Gaulin E."/>
        </authorList>
    </citation>
    <scope>NUCLEOTIDE SEQUENCE</scope>
    <source>
        <strain evidence="13">ATCC 38472_TT</strain>
    </source>
</reference>
<protein>
    <recommendedName>
        <fullName evidence="3">glucan endo-1,3-beta-D-glucosidase</fullName>
        <ecNumber evidence="3">3.2.1.39</ecNumber>
    </recommendedName>
</protein>
<dbReference type="GO" id="GO:0042973">
    <property type="term" value="F:glucan endo-1,3-beta-D-glucosidase activity"/>
    <property type="evidence" value="ECO:0007669"/>
    <property type="project" value="UniProtKB-EC"/>
</dbReference>
<feature type="domain" description="DUF7492" evidence="12">
    <location>
        <begin position="61"/>
        <end position="275"/>
    </location>
</feature>
<comment type="similarity">
    <text evidence="2">Belongs to the PGA52 family.</text>
</comment>